<dbReference type="Proteomes" id="UP000887565">
    <property type="component" value="Unplaced"/>
</dbReference>
<dbReference type="AlphaFoldDB" id="A0A915HLL3"/>
<keyword evidence="1" id="KW-1185">Reference proteome</keyword>
<accession>A0A915HLL3</accession>
<evidence type="ECO:0000313" key="2">
    <source>
        <dbReference type="WBParaSite" id="nRc.2.0.1.t02863-RA"/>
    </source>
</evidence>
<organism evidence="1 2">
    <name type="scientific">Romanomermis culicivorax</name>
    <name type="common">Nematode worm</name>
    <dbReference type="NCBI Taxonomy" id="13658"/>
    <lineage>
        <taxon>Eukaryota</taxon>
        <taxon>Metazoa</taxon>
        <taxon>Ecdysozoa</taxon>
        <taxon>Nematoda</taxon>
        <taxon>Enoplea</taxon>
        <taxon>Dorylaimia</taxon>
        <taxon>Mermithida</taxon>
        <taxon>Mermithoidea</taxon>
        <taxon>Mermithidae</taxon>
        <taxon>Romanomermis</taxon>
    </lineage>
</organism>
<reference evidence="2" key="1">
    <citation type="submission" date="2022-11" db="UniProtKB">
        <authorList>
            <consortium name="WormBaseParasite"/>
        </authorList>
    </citation>
    <scope>IDENTIFICATION</scope>
</reference>
<dbReference type="WBParaSite" id="nRc.2.0.1.t02863-RA">
    <property type="protein sequence ID" value="nRc.2.0.1.t02863-RA"/>
    <property type="gene ID" value="nRc.2.0.1.g02863"/>
</dbReference>
<name>A0A915HLL3_ROMCU</name>
<evidence type="ECO:0000313" key="1">
    <source>
        <dbReference type="Proteomes" id="UP000887565"/>
    </source>
</evidence>
<protein>
    <submittedName>
        <fullName evidence="2">Uncharacterized protein</fullName>
    </submittedName>
</protein>
<sequence>MAVESLIKDIAEELFMIKTEVPTKTNIIQIKSDKEDVSQTDTTAPTTTAKTTSSLTPLSKNLSYSQFKLDWGKGEDFQAKAALTKNILMRNISEIEDDNSKIVPQQIIPTDTK</sequence>
<proteinExistence type="predicted"/>